<evidence type="ECO:0000256" key="1">
    <source>
        <dbReference type="SAM" id="MobiDB-lite"/>
    </source>
</evidence>
<reference evidence="2 3" key="1">
    <citation type="submission" date="2019-11" db="EMBL/GenBank/DDBJ databases">
        <authorList>
            <person name="Yuan L."/>
        </authorList>
    </citation>
    <scope>NUCLEOTIDE SEQUENCE [LARGE SCALE GENOMIC DNA]</scope>
    <source>
        <strain evidence="2 3">TRM43335</strain>
    </source>
</reference>
<dbReference type="AlphaFoldDB" id="A0A6G2BDB1"/>
<dbReference type="Proteomes" id="UP000473014">
    <property type="component" value="Unassembled WGS sequence"/>
</dbReference>
<dbReference type="RefSeq" id="WP_162466198.1">
    <property type="nucleotide sequence ID" value="NZ_WIXO01000001.1"/>
</dbReference>
<evidence type="ECO:0000313" key="3">
    <source>
        <dbReference type="Proteomes" id="UP000473014"/>
    </source>
</evidence>
<gene>
    <name evidence="2" type="ORF">F0L17_14365</name>
</gene>
<name>A0A6G2BDB1_9ACTN</name>
<organism evidence="2 3">
    <name type="scientific">Streptomyces taklimakanensis</name>
    <dbReference type="NCBI Taxonomy" id="2569853"/>
    <lineage>
        <taxon>Bacteria</taxon>
        <taxon>Bacillati</taxon>
        <taxon>Actinomycetota</taxon>
        <taxon>Actinomycetes</taxon>
        <taxon>Kitasatosporales</taxon>
        <taxon>Streptomycetaceae</taxon>
        <taxon>Streptomyces</taxon>
    </lineage>
</organism>
<evidence type="ECO:0000313" key="2">
    <source>
        <dbReference type="EMBL" id="MTE20271.1"/>
    </source>
</evidence>
<comment type="caution">
    <text evidence="2">The sequence shown here is derived from an EMBL/GenBank/DDBJ whole genome shotgun (WGS) entry which is preliminary data.</text>
</comment>
<feature type="region of interest" description="Disordered" evidence="1">
    <location>
        <begin position="109"/>
        <end position="144"/>
    </location>
</feature>
<proteinExistence type="predicted"/>
<sequence>MATKKIALNVEPHVAEIGDHRLLFLPEVMGDEFIDAYAEMQEVHRRLSVDTEDLAGTDPETLREASAATRSFLARFMLPESAEEFTGMRLPDRVHVELLEWVVELYGGGRPPTSSPASAPASPRAGTRGTGTSRSKASTRTRGR</sequence>
<keyword evidence="3" id="KW-1185">Reference proteome</keyword>
<dbReference type="EMBL" id="WIXO01000001">
    <property type="protein sequence ID" value="MTE20271.1"/>
    <property type="molecule type" value="Genomic_DNA"/>
</dbReference>
<protein>
    <submittedName>
        <fullName evidence="2">Uncharacterized protein</fullName>
    </submittedName>
</protein>
<accession>A0A6G2BDB1</accession>
<feature type="compositionally biased region" description="Low complexity" evidence="1">
    <location>
        <begin position="109"/>
        <end position="127"/>
    </location>
</feature>